<keyword evidence="3" id="KW-1185">Reference proteome</keyword>
<dbReference type="EnsemblMetazoa" id="XM_019914978.1">
    <property type="protein sequence ID" value="XP_019770537.1"/>
    <property type="gene ID" value="LOC109544666"/>
</dbReference>
<dbReference type="PANTHER" id="PTHR21505:SF8">
    <property type="entry name" value="DPT-YFP REPRESSOR BY OVEREXPRESSION, ISOFORM D-RELATED"/>
    <property type="match status" value="1"/>
</dbReference>
<protein>
    <recommendedName>
        <fullName evidence="1">MADF domain-containing protein</fullName>
    </recommendedName>
</protein>
<evidence type="ECO:0000313" key="3">
    <source>
        <dbReference type="Proteomes" id="UP000019118"/>
    </source>
</evidence>
<dbReference type="Proteomes" id="UP000019118">
    <property type="component" value="Unassembled WGS sequence"/>
</dbReference>
<dbReference type="PROSITE" id="PS51029">
    <property type="entry name" value="MADF"/>
    <property type="match status" value="1"/>
</dbReference>
<evidence type="ECO:0000259" key="1">
    <source>
        <dbReference type="PROSITE" id="PS51029"/>
    </source>
</evidence>
<dbReference type="Pfam" id="PF10545">
    <property type="entry name" value="MADF_DNA_bdg"/>
    <property type="match status" value="1"/>
</dbReference>
<reference evidence="3" key="1">
    <citation type="journal article" date="2013" name="Genome Biol.">
        <title>Draft genome of the mountain pine beetle, Dendroctonus ponderosae Hopkins, a major forest pest.</title>
        <authorList>
            <person name="Keeling C.I."/>
            <person name="Yuen M.M."/>
            <person name="Liao N.Y."/>
            <person name="Docking T.R."/>
            <person name="Chan S.K."/>
            <person name="Taylor G.A."/>
            <person name="Palmquist D.L."/>
            <person name="Jackman S.D."/>
            <person name="Nguyen A."/>
            <person name="Li M."/>
            <person name="Henderson H."/>
            <person name="Janes J.K."/>
            <person name="Zhao Y."/>
            <person name="Pandoh P."/>
            <person name="Moore R."/>
            <person name="Sperling F.A."/>
            <person name="Huber D.P."/>
            <person name="Birol I."/>
            <person name="Jones S.J."/>
            <person name="Bohlmann J."/>
        </authorList>
    </citation>
    <scope>NUCLEOTIDE SEQUENCE</scope>
</reference>
<name>A0AAR5QBD8_DENPD</name>
<dbReference type="KEGG" id="dpa:109544666"/>
<dbReference type="AlphaFoldDB" id="A0AAR5QBD8"/>
<sequence length="270" mass="31067">MEWDHDLCLKLIELYKSKPELWNSRHSLYRVRSKKREAWDEIANQLGTSTDILKLKLNSLLASYRRERSKEIKGMGKDLPDGGKNQWFAYEAFQFLSTKNGSRRPSSTNVDKKLKCVEVKVEEPHLERTYFDEIDEEMGQESDIGMPDKDVSWEILEPDLSTMKDFTNTALSSKRLAGIKRKYDNEGLEDDHRIAHSFSSIEQRNSCDVYGEHIALKLRSYSKTTQSAVQHLFGNILFKADMGVYDRELQNYSSGSGCFSGKTRTPSPTS</sequence>
<proteinExistence type="predicted"/>
<organism evidence="2 3">
    <name type="scientific">Dendroctonus ponderosae</name>
    <name type="common">Mountain pine beetle</name>
    <dbReference type="NCBI Taxonomy" id="77166"/>
    <lineage>
        <taxon>Eukaryota</taxon>
        <taxon>Metazoa</taxon>
        <taxon>Ecdysozoa</taxon>
        <taxon>Arthropoda</taxon>
        <taxon>Hexapoda</taxon>
        <taxon>Insecta</taxon>
        <taxon>Pterygota</taxon>
        <taxon>Neoptera</taxon>
        <taxon>Endopterygota</taxon>
        <taxon>Coleoptera</taxon>
        <taxon>Polyphaga</taxon>
        <taxon>Cucujiformia</taxon>
        <taxon>Curculionidae</taxon>
        <taxon>Scolytinae</taxon>
        <taxon>Dendroctonus</taxon>
    </lineage>
</organism>
<dbReference type="InterPro" id="IPR006578">
    <property type="entry name" value="MADF-dom"/>
</dbReference>
<evidence type="ECO:0000313" key="2">
    <source>
        <dbReference type="EnsemblMetazoa" id="XP_019770537.1"/>
    </source>
</evidence>
<feature type="domain" description="MADF" evidence="1">
    <location>
        <begin position="10"/>
        <end position="101"/>
    </location>
</feature>
<dbReference type="PANTHER" id="PTHR21505">
    <property type="entry name" value="MADF DOMAIN-CONTAINING PROTEIN-RELATED"/>
    <property type="match status" value="1"/>
</dbReference>
<dbReference type="SMART" id="SM00595">
    <property type="entry name" value="MADF"/>
    <property type="match status" value="1"/>
</dbReference>
<dbReference type="GeneID" id="109544666"/>
<accession>A0AAR5QBD8</accession>
<reference evidence="2" key="2">
    <citation type="submission" date="2024-08" db="UniProtKB">
        <authorList>
            <consortium name="EnsemblMetazoa"/>
        </authorList>
    </citation>
    <scope>IDENTIFICATION</scope>
</reference>